<sequence>MYYRQRGVAMIEILGALLIAAMLVAGLTAMIDTALEDAKAQRAAQYQTAMTRAASTYLADQYGALAVPANVGQTLAISPAMLKAAGMLPPGMESANPYGQSGCLLVRPRLKYPKTKFPVAPNPIVLDAVVVSEGPAIPDRVLGVAAAGAGAGYINSLDPTRARAASGAWRLDPGTSPSLDSFTAASCSGTAAAAGSLVSALFFDGPGQSADFLYRNQVPGLPELNQMNAPIGMGAAAVVVADDACSGAGIAVDANRNLMHCTSDNRWRQVAAATSWRAPVDTYADLAAQPDNNDGDVRLVKDKGLAFSYAAATATWRPLAVDQNGDLDMSGTLTAGADVNAGRDLSAGRNGKIGDDLEVHDHIHGYTLIVDDYIWAWTYSIGGHFWPGDGCNKVLPGTNPPIRVNIIGTIVLDSSSPPLPLICTGTDPEHAVWKYINGSLTR</sequence>
<organism evidence="2 3">
    <name type="scientific">Duganella vulcania</name>
    <dbReference type="NCBI Taxonomy" id="2692166"/>
    <lineage>
        <taxon>Bacteria</taxon>
        <taxon>Pseudomonadati</taxon>
        <taxon>Pseudomonadota</taxon>
        <taxon>Betaproteobacteria</taxon>
        <taxon>Burkholderiales</taxon>
        <taxon>Oxalobacteraceae</taxon>
        <taxon>Telluria group</taxon>
        <taxon>Duganella</taxon>
    </lineage>
</organism>
<accession>A0A845GW93</accession>
<dbReference type="RefSeq" id="WP_161087525.1">
    <property type="nucleotide sequence ID" value="NZ_WWCX01000143.1"/>
</dbReference>
<evidence type="ECO:0000313" key="2">
    <source>
        <dbReference type="EMBL" id="MYM98723.1"/>
    </source>
</evidence>
<feature type="domain" description="Bacterial shufflon protein N-terminal" evidence="1">
    <location>
        <begin position="36"/>
        <end position="237"/>
    </location>
</feature>
<name>A0A845GW93_9BURK</name>
<gene>
    <name evidence="2" type="primary">pilV</name>
    <name evidence="2" type="ORF">GTP90_33260</name>
</gene>
<evidence type="ECO:0000259" key="1">
    <source>
        <dbReference type="Pfam" id="PF04917"/>
    </source>
</evidence>
<dbReference type="Proteomes" id="UP000447355">
    <property type="component" value="Unassembled WGS sequence"/>
</dbReference>
<proteinExistence type="predicted"/>
<dbReference type="InterPro" id="IPR007001">
    <property type="entry name" value="Shufflon_N"/>
</dbReference>
<dbReference type="Pfam" id="PF04917">
    <property type="entry name" value="Shufflon_N"/>
    <property type="match status" value="1"/>
</dbReference>
<protein>
    <submittedName>
        <fullName evidence="2">Shufflon system plasmid conjugative transfer pilus tip adhesin PilV</fullName>
    </submittedName>
</protein>
<evidence type="ECO:0000313" key="3">
    <source>
        <dbReference type="Proteomes" id="UP000447355"/>
    </source>
</evidence>
<comment type="caution">
    <text evidence="2">The sequence shown here is derived from an EMBL/GenBank/DDBJ whole genome shotgun (WGS) entry which is preliminary data.</text>
</comment>
<dbReference type="EMBL" id="WWCX01000143">
    <property type="protein sequence ID" value="MYM98723.1"/>
    <property type="molecule type" value="Genomic_DNA"/>
</dbReference>
<dbReference type="AlphaFoldDB" id="A0A845GW93"/>
<reference evidence="2" key="1">
    <citation type="submission" date="2019-12" db="EMBL/GenBank/DDBJ databases">
        <title>Novel species isolated from a subtropical stream in China.</title>
        <authorList>
            <person name="Lu H."/>
        </authorList>
    </citation>
    <scope>NUCLEOTIDE SEQUENCE [LARGE SCALE GENOMIC DNA]</scope>
    <source>
        <strain evidence="2">FT81W</strain>
    </source>
</reference>